<dbReference type="GO" id="GO:0005840">
    <property type="term" value="C:ribosome"/>
    <property type="evidence" value="ECO:0007669"/>
    <property type="project" value="UniProtKB-KW"/>
</dbReference>
<accession>X5H4H4</accession>
<evidence type="ECO:0000256" key="1">
    <source>
        <dbReference type="ARBA" id="ARBA00002633"/>
    </source>
</evidence>
<dbReference type="RefSeq" id="WP_038559803.1">
    <property type="nucleotide sequence ID" value="NZ_CP007481.1"/>
</dbReference>
<comment type="function">
    <text evidence="1">Forms part of the ribosomal stalk, playing a central role in the interaction of the ribosome with GTP-bound translation factors.</text>
</comment>
<evidence type="ECO:0000256" key="2">
    <source>
        <dbReference type="ARBA" id="ARBA00008889"/>
    </source>
</evidence>
<proteinExistence type="inferred from homology"/>
<dbReference type="STRING" id="1286528.NHE_0643"/>
<keyword evidence="3" id="KW-0689">Ribosomal protein</keyword>
<dbReference type="KEGG" id="nhm:NHE_0643"/>
<dbReference type="GO" id="GO:1990904">
    <property type="term" value="C:ribonucleoprotein complex"/>
    <property type="evidence" value="ECO:0007669"/>
    <property type="project" value="UniProtKB-KW"/>
</dbReference>
<dbReference type="PANTHER" id="PTHR11560">
    <property type="entry name" value="39S RIBOSOMAL PROTEIN L10, MITOCHONDRIAL"/>
    <property type="match status" value="1"/>
</dbReference>
<sequence>MNERKSNLLGKLESILQQRVVIVIKVSSLACHEIFSFREKLWDLGGNINVVKNSLARIAISNSGVSFLSEYLAGSVAFAHCNQNVPEFLRCVFKFSTDYGQERFAVLGGKYDTTSFTLPLMKDFSALPDESCIYAALVNAINSVPAALVDALNGPANLLVRYFDSYVKGGTVSTAD</sequence>
<evidence type="ECO:0000313" key="7">
    <source>
        <dbReference type="EMBL" id="AHX11578.1"/>
    </source>
</evidence>
<dbReference type="NCBIfam" id="NF000955">
    <property type="entry name" value="PRK00099.1-1"/>
    <property type="match status" value="1"/>
</dbReference>
<evidence type="ECO:0000256" key="3">
    <source>
        <dbReference type="ARBA" id="ARBA00022980"/>
    </source>
</evidence>
<dbReference type="Pfam" id="PF00466">
    <property type="entry name" value="Ribosomal_L10"/>
    <property type="match status" value="1"/>
</dbReference>
<reference evidence="7 8" key="1">
    <citation type="submission" date="2014-03" db="EMBL/GenBank/DDBJ databases">
        <title>Sequencing and Comparison of Genomes and Transcriptome Profiles of Human Ehrlichiosis Agents.</title>
        <authorList>
            <person name="Lin M."/>
            <person name="Daugherty S.C."/>
            <person name="Nagaraj S."/>
            <person name="Cheng Z."/>
            <person name="Xiong Q."/>
            <person name="Lin F.-Y."/>
            <person name="Sengamalay N."/>
            <person name="Ott S."/>
            <person name="Godinez A."/>
            <person name="Tallon L.J."/>
            <person name="Sadzewicz L."/>
            <person name="Fraser C.M."/>
            <person name="Dunning Hotopp J.C."/>
            <person name="Rikihisa Y."/>
        </authorList>
    </citation>
    <scope>NUCLEOTIDE SEQUENCE [LARGE SCALE GENOMIC DNA]</scope>
    <source>
        <strain evidence="7 8">Oregon</strain>
    </source>
</reference>
<dbReference type="Gene3D" id="3.30.70.1730">
    <property type="match status" value="1"/>
</dbReference>
<evidence type="ECO:0000256" key="5">
    <source>
        <dbReference type="ARBA" id="ARBA00035202"/>
    </source>
</evidence>
<name>X5H4H4_9RICK</name>
<comment type="similarity">
    <text evidence="2">Belongs to the universal ribosomal protein uL10 family.</text>
</comment>
<evidence type="ECO:0000256" key="4">
    <source>
        <dbReference type="ARBA" id="ARBA00023274"/>
    </source>
</evidence>
<organism evidence="7 8">
    <name type="scientific">Neorickettsia helminthoeca str. Oregon</name>
    <dbReference type="NCBI Taxonomy" id="1286528"/>
    <lineage>
        <taxon>Bacteria</taxon>
        <taxon>Pseudomonadati</taxon>
        <taxon>Pseudomonadota</taxon>
        <taxon>Alphaproteobacteria</taxon>
        <taxon>Rickettsiales</taxon>
        <taxon>Anaplasmataceae</taxon>
        <taxon>Neorickettsia</taxon>
    </lineage>
</organism>
<dbReference type="EMBL" id="CP007481">
    <property type="protein sequence ID" value="AHX11578.1"/>
    <property type="molecule type" value="Genomic_DNA"/>
</dbReference>
<protein>
    <recommendedName>
        <fullName evidence="5">Large ribosomal subunit protein uL10</fullName>
    </recommendedName>
    <alternativeName>
        <fullName evidence="6">50S ribosomal protein L10</fullName>
    </alternativeName>
</protein>
<dbReference type="InterPro" id="IPR043141">
    <property type="entry name" value="Ribosomal_uL10-like_sf"/>
</dbReference>
<dbReference type="CDD" id="cd05797">
    <property type="entry name" value="Ribosomal_L10"/>
    <property type="match status" value="1"/>
</dbReference>
<dbReference type="OrthoDB" id="7165500at2"/>
<dbReference type="SUPFAM" id="SSF160369">
    <property type="entry name" value="Ribosomal protein L10-like"/>
    <property type="match status" value="1"/>
</dbReference>
<keyword evidence="8" id="KW-1185">Reference proteome</keyword>
<gene>
    <name evidence="7" type="ORF">NHE_0643</name>
</gene>
<dbReference type="AlphaFoldDB" id="X5H4H4"/>
<dbReference type="HOGENOM" id="CLU_1538458_0_0_5"/>
<dbReference type="InterPro" id="IPR047865">
    <property type="entry name" value="Ribosomal_uL10_bac_type"/>
</dbReference>
<keyword evidence="4" id="KW-0687">Ribonucleoprotein</keyword>
<dbReference type="InterPro" id="IPR001790">
    <property type="entry name" value="Ribosomal_uL10"/>
</dbReference>
<dbReference type="Proteomes" id="UP000023755">
    <property type="component" value="Chromosome"/>
</dbReference>
<evidence type="ECO:0000313" key="8">
    <source>
        <dbReference type="Proteomes" id="UP000023755"/>
    </source>
</evidence>
<evidence type="ECO:0000256" key="6">
    <source>
        <dbReference type="ARBA" id="ARBA00035502"/>
    </source>
</evidence>